<dbReference type="Gene3D" id="3.40.50.300">
    <property type="entry name" value="P-loop containing nucleotide triphosphate hydrolases"/>
    <property type="match status" value="1"/>
</dbReference>
<evidence type="ECO:0000313" key="1">
    <source>
        <dbReference type="EMBL" id="NEB92437.1"/>
    </source>
</evidence>
<accession>A0A7K3QRB1</accession>
<proteinExistence type="predicted"/>
<comment type="caution">
    <text evidence="1">The sequence shown here is derived from an EMBL/GenBank/DDBJ whole genome shotgun (WGS) entry which is preliminary data.</text>
</comment>
<dbReference type="RefSeq" id="WP_164188235.1">
    <property type="nucleotide sequence ID" value="NZ_JAAGMR010000145.1"/>
</dbReference>
<dbReference type="EMBL" id="JAAGMR010000145">
    <property type="protein sequence ID" value="NEB92437.1"/>
    <property type="molecule type" value="Genomic_DNA"/>
</dbReference>
<dbReference type="InterPro" id="IPR027417">
    <property type="entry name" value="P-loop_NTPase"/>
</dbReference>
<organism evidence="1 2">
    <name type="scientific">Streptomyces bauhiniae</name>
    <dbReference type="NCBI Taxonomy" id="2340725"/>
    <lineage>
        <taxon>Bacteria</taxon>
        <taxon>Bacillati</taxon>
        <taxon>Actinomycetota</taxon>
        <taxon>Actinomycetes</taxon>
        <taxon>Kitasatosporales</taxon>
        <taxon>Streptomycetaceae</taxon>
        <taxon>Streptomyces</taxon>
    </lineage>
</organism>
<protein>
    <recommendedName>
        <fullName evidence="3">Terminase</fullName>
    </recommendedName>
</protein>
<evidence type="ECO:0008006" key="3">
    <source>
        <dbReference type="Google" id="ProtNLM"/>
    </source>
</evidence>
<dbReference type="Proteomes" id="UP000470520">
    <property type="component" value="Unassembled WGS sequence"/>
</dbReference>
<dbReference type="AlphaFoldDB" id="A0A7K3QRB1"/>
<sequence>MVAADDGTWSIDFPTLFVVPDWIARHCRLQSVGGLDSTPRPFEMYDWQLRATAQFYRVKPTAERGKLSTAFHYRRAQIVAPQKSGKGPWLASIVLAEGVGPVLFNGWAQAGDRYRCVDFRCGCGWVYEYEPGEPMGRPWNQPLIQLTATSEDQTDNVYRPLQAMVRNGPLAELLRVGEQFTRLPNDGRIDVVTSSAQSRLGNPVTFVGQDETGIWNDGNGMKKVSTTQRRGLGGMAGRSMETTNAWDPTENSVAQQTAEIMAKDVYRYHRLPPKGLSYTNKAERRRIHAAVYAGSTHIDLDAIEGEAAELLEKEPAEAERFYGNRITAGMGAWVQQDHWDARMAPEVVPDGTRIVLGFDGSEVDDWTGIRAETLDGYQFTPTYGPDSRLCVWNPAEWEGQVPRLEVDAAVDDLMARFDVVRMYGDPPYWTSEMAAWQARYGEKVVTEWQTYRTAQMHAACEQLLTDVTKKDSTFRHDGCEVTSIHVRNARKAARPANRYVLRKATHQQKIDLAVVSVLAHEAATDAVAAGLAKPKKRRARGF</sequence>
<name>A0A7K3QRB1_9ACTN</name>
<reference evidence="1 2" key="1">
    <citation type="submission" date="2020-01" db="EMBL/GenBank/DDBJ databases">
        <title>Insect and environment-associated Actinomycetes.</title>
        <authorList>
            <person name="Currrie C."/>
            <person name="Chevrette M."/>
            <person name="Carlson C."/>
            <person name="Stubbendieck R."/>
            <person name="Wendt-Pienkowski E."/>
        </authorList>
    </citation>
    <scope>NUCLEOTIDE SEQUENCE [LARGE SCALE GENOMIC DNA]</scope>
    <source>
        <strain evidence="1 2">SID7754</strain>
    </source>
</reference>
<gene>
    <name evidence="1" type="ORF">G3I21_12030</name>
</gene>
<evidence type="ECO:0000313" key="2">
    <source>
        <dbReference type="Proteomes" id="UP000470520"/>
    </source>
</evidence>